<gene>
    <name evidence="6" type="ORF">GCM10007112_18880</name>
</gene>
<evidence type="ECO:0000256" key="1">
    <source>
        <dbReference type="ARBA" id="ARBA00022723"/>
    </source>
</evidence>
<dbReference type="Pfam" id="PF02662">
    <property type="entry name" value="FlpD"/>
    <property type="match status" value="1"/>
</dbReference>
<comment type="caution">
    <text evidence="6">The sequence shown here is derived from an EMBL/GenBank/DDBJ whole genome shotgun (WGS) entry which is preliminary data.</text>
</comment>
<reference evidence="6" key="2">
    <citation type="submission" date="2020-09" db="EMBL/GenBank/DDBJ databases">
        <authorList>
            <person name="Sun Q."/>
            <person name="Ohkuma M."/>
        </authorList>
    </citation>
    <scope>NUCLEOTIDE SEQUENCE</scope>
    <source>
        <strain evidence="6">JCM 11219</strain>
    </source>
</reference>
<dbReference type="Proteomes" id="UP000657075">
    <property type="component" value="Unassembled WGS sequence"/>
</dbReference>
<proteinExistence type="predicted"/>
<evidence type="ECO:0000256" key="2">
    <source>
        <dbReference type="ARBA" id="ARBA00023002"/>
    </source>
</evidence>
<dbReference type="GO" id="GO:0016491">
    <property type="term" value="F:oxidoreductase activity"/>
    <property type="evidence" value="ECO:0007669"/>
    <property type="project" value="UniProtKB-KW"/>
</dbReference>
<evidence type="ECO:0000259" key="5">
    <source>
        <dbReference type="Pfam" id="PF02662"/>
    </source>
</evidence>
<dbReference type="GO" id="GO:0051536">
    <property type="term" value="F:iron-sulfur cluster binding"/>
    <property type="evidence" value="ECO:0007669"/>
    <property type="project" value="UniProtKB-KW"/>
</dbReference>
<reference evidence="6" key="1">
    <citation type="journal article" date="2014" name="Int. J. Syst. Evol. Microbiol.">
        <title>Complete genome sequence of Corynebacterium casei LMG S-19264T (=DSM 44701T), isolated from a smear-ripened cheese.</title>
        <authorList>
            <consortium name="US DOE Joint Genome Institute (JGI-PGF)"/>
            <person name="Walter F."/>
            <person name="Albersmeier A."/>
            <person name="Kalinowski J."/>
            <person name="Ruckert C."/>
        </authorList>
    </citation>
    <scope>NUCLEOTIDE SEQUENCE</scope>
    <source>
        <strain evidence="6">JCM 11219</strain>
    </source>
</reference>
<organism evidence="6 7">
    <name type="scientific">Vulcanisaeta souniana JCM 11219</name>
    <dbReference type="NCBI Taxonomy" id="1293586"/>
    <lineage>
        <taxon>Archaea</taxon>
        <taxon>Thermoproteota</taxon>
        <taxon>Thermoprotei</taxon>
        <taxon>Thermoproteales</taxon>
        <taxon>Thermoproteaceae</taxon>
        <taxon>Vulcanisaeta</taxon>
    </lineage>
</organism>
<keyword evidence="1" id="KW-0479">Metal-binding</keyword>
<feature type="domain" description="F420-non-reducing hydrogenase iron-sulfur subunit D" evidence="5">
    <location>
        <begin position="2"/>
        <end position="86"/>
    </location>
</feature>
<dbReference type="AlphaFoldDB" id="A0A830E8M0"/>
<evidence type="ECO:0000313" key="6">
    <source>
        <dbReference type="EMBL" id="GGI82351.1"/>
    </source>
</evidence>
<accession>A0A830E8M0</accession>
<evidence type="ECO:0000313" key="7">
    <source>
        <dbReference type="Proteomes" id="UP000657075"/>
    </source>
</evidence>
<evidence type="ECO:0000256" key="4">
    <source>
        <dbReference type="ARBA" id="ARBA00023014"/>
    </source>
</evidence>
<sequence>MIRPEWIALALESGFDGVFVAADGTDCPYLTDCTNRTAKRVREAQELLSNKGIEPERVKMAAICSVCGEAFTRLVNDFYSRLMELGPIKVRTHEE</sequence>
<dbReference type="GO" id="GO:0046872">
    <property type="term" value="F:metal ion binding"/>
    <property type="evidence" value="ECO:0007669"/>
    <property type="project" value="UniProtKB-KW"/>
</dbReference>
<dbReference type="InterPro" id="IPR003813">
    <property type="entry name" value="MvhD/FlpD"/>
</dbReference>
<name>A0A830E8M0_9CREN</name>
<dbReference type="EMBL" id="BMNM01000008">
    <property type="protein sequence ID" value="GGI82351.1"/>
    <property type="molecule type" value="Genomic_DNA"/>
</dbReference>
<evidence type="ECO:0000256" key="3">
    <source>
        <dbReference type="ARBA" id="ARBA00023004"/>
    </source>
</evidence>
<keyword evidence="3" id="KW-0408">Iron</keyword>
<protein>
    <recommendedName>
        <fullName evidence="5">F420-non-reducing hydrogenase iron-sulfur subunit D domain-containing protein</fullName>
    </recommendedName>
</protein>
<keyword evidence="4" id="KW-0411">Iron-sulfur</keyword>
<keyword evidence="2" id="KW-0560">Oxidoreductase</keyword>